<reference evidence="2 3" key="1">
    <citation type="submission" date="2015-10" db="EMBL/GenBank/DDBJ databases">
        <title>Complete genome sequence of hyperthermophilic archaeon Pyrodictium delaneyi Su06.</title>
        <authorList>
            <person name="Jung J.-H."/>
            <person name="Lin J."/>
            <person name="Holden J.F."/>
            <person name="Park C.-S."/>
        </authorList>
    </citation>
    <scope>NUCLEOTIDE SEQUENCE [LARGE SCALE GENOMIC DNA]</scope>
    <source>
        <strain evidence="2 3">Su06</strain>
    </source>
</reference>
<gene>
    <name evidence="2" type="ORF">Pyrde_2043</name>
</gene>
<dbReference type="GO" id="GO:0006355">
    <property type="term" value="P:regulation of DNA-templated transcription"/>
    <property type="evidence" value="ECO:0007669"/>
    <property type="project" value="InterPro"/>
</dbReference>
<organism evidence="2 3">
    <name type="scientific">Pyrodictium delaneyi</name>
    <dbReference type="NCBI Taxonomy" id="1273541"/>
    <lineage>
        <taxon>Archaea</taxon>
        <taxon>Thermoproteota</taxon>
        <taxon>Thermoprotei</taxon>
        <taxon>Desulfurococcales</taxon>
        <taxon>Pyrodictiaceae</taxon>
        <taxon>Pyrodictium</taxon>
    </lineage>
</organism>
<evidence type="ECO:0000259" key="1">
    <source>
        <dbReference type="Pfam" id="PF01402"/>
    </source>
</evidence>
<dbReference type="CDD" id="cd22231">
    <property type="entry name" value="RHH_NikR_HicB-like"/>
    <property type="match status" value="1"/>
</dbReference>
<dbReference type="Gene3D" id="1.10.1220.10">
    <property type="entry name" value="Met repressor-like"/>
    <property type="match status" value="1"/>
</dbReference>
<evidence type="ECO:0000313" key="3">
    <source>
        <dbReference type="Proteomes" id="UP000058613"/>
    </source>
</evidence>
<protein>
    <recommendedName>
        <fullName evidence="1">Ribbon-helix-helix protein CopG domain-containing protein</fullName>
    </recommendedName>
</protein>
<dbReference type="STRING" id="1273541.Pyrde_2043"/>
<dbReference type="AlphaFoldDB" id="A0A0P0N5L7"/>
<dbReference type="Proteomes" id="UP000058613">
    <property type="component" value="Chromosome"/>
</dbReference>
<dbReference type="InterPro" id="IPR010985">
    <property type="entry name" value="Ribbon_hlx_hlx"/>
</dbReference>
<accession>A0A0P0N5L7</accession>
<name>A0A0P0N5L7_9CREN</name>
<sequence length="60" mass="7061">MVVRVVTFKVDEELFDRLDSFARLKGVTRSEVIRKALELYLRLETPKEIARDVKIVRLLS</sequence>
<dbReference type="KEGG" id="pdl:Pyrde_2043"/>
<evidence type="ECO:0000313" key="2">
    <source>
        <dbReference type="EMBL" id="ALL02086.1"/>
    </source>
</evidence>
<dbReference type="InterPro" id="IPR013321">
    <property type="entry name" value="Arc_rbn_hlx_hlx"/>
</dbReference>
<feature type="domain" description="Ribbon-helix-helix protein CopG" evidence="1">
    <location>
        <begin position="5"/>
        <end position="44"/>
    </location>
</feature>
<dbReference type="InterPro" id="IPR002145">
    <property type="entry name" value="CopG"/>
</dbReference>
<proteinExistence type="predicted"/>
<dbReference type="EMBL" id="CP013011">
    <property type="protein sequence ID" value="ALL02086.1"/>
    <property type="molecule type" value="Genomic_DNA"/>
</dbReference>
<dbReference type="Pfam" id="PF01402">
    <property type="entry name" value="RHH_1"/>
    <property type="match status" value="1"/>
</dbReference>
<dbReference type="SUPFAM" id="SSF47598">
    <property type="entry name" value="Ribbon-helix-helix"/>
    <property type="match status" value="1"/>
</dbReference>